<evidence type="ECO:0000256" key="1">
    <source>
        <dbReference type="SAM" id="Phobius"/>
    </source>
</evidence>
<reference evidence="2 3" key="1">
    <citation type="journal article" date="2015" name="Fungal Genet. Biol.">
        <title>Evolution of novel wood decay mechanisms in Agaricales revealed by the genome sequences of Fistulina hepatica and Cylindrobasidium torrendii.</title>
        <authorList>
            <person name="Floudas D."/>
            <person name="Held B.W."/>
            <person name="Riley R."/>
            <person name="Nagy L.G."/>
            <person name="Koehler G."/>
            <person name="Ransdell A.S."/>
            <person name="Younus H."/>
            <person name="Chow J."/>
            <person name="Chiniquy J."/>
            <person name="Lipzen A."/>
            <person name="Tritt A."/>
            <person name="Sun H."/>
            <person name="Haridas S."/>
            <person name="LaButti K."/>
            <person name="Ohm R.A."/>
            <person name="Kues U."/>
            <person name="Blanchette R.A."/>
            <person name="Grigoriev I.V."/>
            <person name="Minto R.E."/>
            <person name="Hibbett D.S."/>
        </authorList>
    </citation>
    <scope>NUCLEOTIDE SEQUENCE [LARGE SCALE GENOMIC DNA]</scope>
    <source>
        <strain evidence="2 3">FP15055 ss-10</strain>
    </source>
</reference>
<name>A0A0D7AUR7_9AGAR</name>
<accession>A0A0D7AUR7</accession>
<sequence>MCAWDYPVVVNATRISPAQSLGLLFKKLALTTAPPFPRIAYFCRRRSGSRRDTNVIPTAFLGLRAFLTIIVGSFAVDVKRTHDAAIQAIYQSLSLMDTVSRASKCRKMDGVGVNARTLLGQPWLAVANFEPSVNSIRVNLGEPGGVVECLLRACATELMRPEHDIGQMPNRAVANLLSRQARHNSFDLIHQNKYCGPEATDQPGPSDVKVLWSSVFGYCKTSPQYSVLSTQNARPVDGAPTSNTVVAS</sequence>
<protein>
    <submittedName>
        <fullName evidence="2">Uncharacterized protein</fullName>
    </submittedName>
</protein>
<keyword evidence="1" id="KW-1133">Transmembrane helix</keyword>
<evidence type="ECO:0000313" key="2">
    <source>
        <dbReference type="EMBL" id="KIY62128.1"/>
    </source>
</evidence>
<dbReference type="EMBL" id="KN880821">
    <property type="protein sequence ID" value="KIY62128.1"/>
    <property type="molecule type" value="Genomic_DNA"/>
</dbReference>
<keyword evidence="1" id="KW-0472">Membrane</keyword>
<keyword evidence="3" id="KW-1185">Reference proteome</keyword>
<keyword evidence="1" id="KW-0812">Transmembrane</keyword>
<gene>
    <name evidence="2" type="ORF">CYLTODRAFT_414960</name>
</gene>
<feature type="transmembrane region" description="Helical" evidence="1">
    <location>
        <begin position="54"/>
        <end position="76"/>
    </location>
</feature>
<evidence type="ECO:0000313" key="3">
    <source>
        <dbReference type="Proteomes" id="UP000054007"/>
    </source>
</evidence>
<dbReference type="AlphaFoldDB" id="A0A0D7AUR7"/>
<proteinExistence type="predicted"/>
<dbReference type="Proteomes" id="UP000054007">
    <property type="component" value="Unassembled WGS sequence"/>
</dbReference>
<organism evidence="2 3">
    <name type="scientific">Cylindrobasidium torrendii FP15055 ss-10</name>
    <dbReference type="NCBI Taxonomy" id="1314674"/>
    <lineage>
        <taxon>Eukaryota</taxon>
        <taxon>Fungi</taxon>
        <taxon>Dikarya</taxon>
        <taxon>Basidiomycota</taxon>
        <taxon>Agaricomycotina</taxon>
        <taxon>Agaricomycetes</taxon>
        <taxon>Agaricomycetidae</taxon>
        <taxon>Agaricales</taxon>
        <taxon>Marasmiineae</taxon>
        <taxon>Physalacriaceae</taxon>
        <taxon>Cylindrobasidium</taxon>
    </lineage>
</organism>